<dbReference type="InterPro" id="IPR045035">
    <property type="entry name" value="YSL-like"/>
</dbReference>
<feature type="transmembrane region" description="Helical" evidence="7">
    <location>
        <begin position="116"/>
        <end position="134"/>
    </location>
</feature>
<evidence type="ECO:0000313" key="8">
    <source>
        <dbReference type="EMBL" id="OTG17126.1"/>
    </source>
</evidence>
<dbReference type="GO" id="GO:0035673">
    <property type="term" value="F:oligopeptide transmembrane transporter activity"/>
    <property type="evidence" value="ECO:0007669"/>
    <property type="project" value="InterPro"/>
</dbReference>
<feature type="transmembrane region" description="Helical" evidence="7">
    <location>
        <begin position="154"/>
        <end position="173"/>
    </location>
</feature>
<evidence type="ECO:0000256" key="3">
    <source>
        <dbReference type="ARBA" id="ARBA00022448"/>
    </source>
</evidence>
<keyword evidence="5 7" id="KW-1133">Transmembrane helix</keyword>
<evidence type="ECO:0000313" key="9">
    <source>
        <dbReference type="Proteomes" id="UP000215914"/>
    </source>
</evidence>
<dbReference type="InterPro" id="IPR004813">
    <property type="entry name" value="OPT"/>
</dbReference>
<sequence length="314" mass="34338">MILGDGLYNFVKVLYYTLSGLYRHFNYDKTKAEEAITGNSLPDLPSPSYDDQKRTRLFLKDQIPTWIAIVGYLTIAIVSIINLPHIFHQLKWYYVAAIYLAIFVIGAWAGGSNGGVLAGLAACGVMMNVVSIASDLTHDFKTGYMTLASPRSMFVSQVIGTAMGCIITQYVFWLFYNAFDNLGVPGFSTLPKKCLLLCYIFFGFAIFVNGIRDLVGKNLALFIPIPMPMANPFYIGGYFAIDMCVGSLILFIWSKVNKAKAAAFGPAVASGLICGDGIWTLPSSILALAGVNPPICMKFLRRSTNVKVDAFLGS</sequence>
<feature type="transmembrane region" description="Helical" evidence="7">
    <location>
        <begin position="232"/>
        <end position="253"/>
    </location>
</feature>
<dbReference type="Pfam" id="PF03169">
    <property type="entry name" value="OPT"/>
    <property type="match status" value="1"/>
</dbReference>
<protein>
    <submittedName>
        <fullName evidence="8">Putative oligopeptide transporter, OPT superfamily</fullName>
    </submittedName>
</protein>
<feature type="transmembrane region" description="Helical" evidence="7">
    <location>
        <begin position="194"/>
        <end position="212"/>
    </location>
</feature>
<dbReference type="STRING" id="4232.A0A251U2R3"/>
<dbReference type="OMA" id="MSIVCTA"/>
<name>A0A251U2R3_HELAN</name>
<dbReference type="InParanoid" id="A0A251U2R3"/>
<accession>A0A251U2R3</accession>
<comment type="similarity">
    <text evidence="2">Belongs to the YSL (TC 2.A.67.2) family.</text>
</comment>
<reference evidence="9" key="1">
    <citation type="journal article" date="2017" name="Nature">
        <title>The sunflower genome provides insights into oil metabolism, flowering and Asterid evolution.</title>
        <authorList>
            <person name="Badouin H."/>
            <person name="Gouzy J."/>
            <person name="Grassa C.J."/>
            <person name="Murat F."/>
            <person name="Staton S.E."/>
            <person name="Cottret L."/>
            <person name="Lelandais-Briere C."/>
            <person name="Owens G.L."/>
            <person name="Carrere S."/>
            <person name="Mayjonade B."/>
            <person name="Legrand L."/>
            <person name="Gill N."/>
            <person name="Kane N.C."/>
            <person name="Bowers J.E."/>
            <person name="Hubner S."/>
            <person name="Bellec A."/>
            <person name="Berard A."/>
            <person name="Berges H."/>
            <person name="Blanchet N."/>
            <person name="Boniface M.C."/>
            <person name="Brunel D."/>
            <person name="Catrice O."/>
            <person name="Chaidir N."/>
            <person name="Claudel C."/>
            <person name="Donnadieu C."/>
            <person name="Faraut T."/>
            <person name="Fievet G."/>
            <person name="Helmstetter N."/>
            <person name="King M."/>
            <person name="Knapp S.J."/>
            <person name="Lai Z."/>
            <person name="Le Paslier M.C."/>
            <person name="Lippi Y."/>
            <person name="Lorenzon L."/>
            <person name="Mandel J.R."/>
            <person name="Marage G."/>
            <person name="Marchand G."/>
            <person name="Marquand E."/>
            <person name="Bret-Mestries E."/>
            <person name="Morien E."/>
            <person name="Nambeesan S."/>
            <person name="Nguyen T."/>
            <person name="Pegot-Espagnet P."/>
            <person name="Pouilly N."/>
            <person name="Raftis F."/>
            <person name="Sallet E."/>
            <person name="Schiex T."/>
            <person name="Thomas J."/>
            <person name="Vandecasteele C."/>
            <person name="Vares D."/>
            <person name="Vear F."/>
            <person name="Vautrin S."/>
            <person name="Crespi M."/>
            <person name="Mangin B."/>
            <person name="Burke J.M."/>
            <person name="Salse J."/>
            <person name="Munos S."/>
            <person name="Vincourt P."/>
            <person name="Rieseberg L.H."/>
            <person name="Langlade N.B."/>
        </authorList>
    </citation>
    <scope>NUCLEOTIDE SEQUENCE [LARGE SCALE GENOMIC DNA]</scope>
    <source>
        <strain evidence="9">cv. SF193</strain>
    </source>
</reference>
<keyword evidence="4 7" id="KW-0812">Transmembrane</keyword>
<dbReference type="PANTHER" id="PTHR31645:SF22">
    <property type="entry name" value="METAL-NICOTIANAMINE TRANSPORTER YSL7-RELATED"/>
    <property type="match status" value="1"/>
</dbReference>
<evidence type="ECO:0000256" key="4">
    <source>
        <dbReference type="ARBA" id="ARBA00022692"/>
    </source>
</evidence>
<keyword evidence="9" id="KW-1185">Reference proteome</keyword>
<keyword evidence="6 7" id="KW-0472">Membrane</keyword>
<gene>
    <name evidence="8" type="ORF">HannXRQ_Chr08g0208621</name>
</gene>
<keyword evidence="3" id="KW-0813">Transport</keyword>
<feature type="transmembrane region" description="Helical" evidence="7">
    <location>
        <begin position="92"/>
        <end position="109"/>
    </location>
</feature>
<evidence type="ECO:0000256" key="5">
    <source>
        <dbReference type="ARBA" id="ARBA00022989"/>
    </source>
</evidence>
<comment type="subcellular location">
    <subcellularLocation>
        <location evidence="1">Membrane</location>
        <topology evidence="1">Multi-pass membrane protein</topology>
    </subcellularLocation>
</comment>
<dbReference type="GO" id="GO:0016020">
    <property type="term" value="C:membrane"/>
    <property type="evidence" value="ECO:0000318"/>
    <property type="project" value="GO_Central"/>
</dbReference>
<evidence type="ECO:0000256" key="1">
    <source>
        <dbReference type="ARBA" id="ARBA00004141"/>
    </source>
</evidence>
<dbReference type="Proteomes" id="UP000215914">
    <property type="component" value="Chromosome 8"/>
</dbReference>
<evidence type="ECO:0000256" key="2">
    <source>
        <dbReference type="ARBA" id="ARBA00010276"/>
    </source>
</evidence>
<proteinExistence type="inferred from homology"/>
<dbReference type="EMBL" id="CM007897">
    <property type="protein sequence ID" value="OTG17126.1"/>
    <property type="molecule type" value="Genomic_DNA"/>
</dbReference>
<dbReference type="AlphaFoldDB" id="A0A251U2R3"/>
<feature type="transmembrane region" description="Helical" evidence="7">
    <location>
        <begin position="63"/>
        <end position="86"/>
    </location>
</feature>
<organism evidence="8 9">
    <name type="scientific">Helianthus annuus</name>
    <name type="common">Common sunflower</name>
    <dbReference type="NCBI Taxonomy" id="4232"/>
    <lineage>
        <taxon>Eukaryota</taxon>
        <taxon>Viridiplantae</taxon>
        <taxon>Streptophyta</taxon>
        <taxon>Embryophyta</taxon>
        <taxon>Tracheophyta</taxon>
        <taxon>Spermatophyta</taxon>
        <taxon>Magnoliopsida</taxon>
        <taxon>eudicotyledons</taxon>
        <taxon>Gunneridae</taxon>
        <taxon>Pentapetalae</taxon>
        <taxon>asterids</taxon>
        <taxon>campanulids</taxon>
        <taxon>Asterales</taxon>
        <taxon>Asteraceae</taxon>
        <taxon>Asteroideae</taxon>
        <taxon>Heliantheae alliance</taxon>
        <taxon>Heliantheae</taxon>
        <taxon>Helianthus</taxon>
    </lineage>
</organism>
<dbReference type="PANTHER" id="PTHR31645">
    <property type="entry name" value="OLIGOPEPTIDE TRANSPORTER YGL114W-RELATED"/>
    <property type="match status" value="1"/>
</dbReference>
<evidence type="ECO:0000256" key="7">
    <source>
        <dbReference type="SAM" id="Phobius"/>
    </source>
</evidence>
<evidence type="ECO:0000256" key="6">
    <source>
        <dbReference type="ARBA" id="ARBA00023136"/>
    </source>
</evidence>